<dbReference type="Proteomes" id="UP000323164">
    <property type="component" value="Unassembled WGS sequence"/>
</dbReference>
<evidence type="ECO:0000313" key="3">
    <source>
        <dbReference type="Proteomes" id="UP000323164"/>
    </source>
</evidence>
<organism evidence="2 3">
    <name type="scientific">Cognatilysobacter lacus</name>
    <dbReference type="NCBI Taxonomy" id="1643323"/>
    <lineage>
        <taxon>Bacteria</taxon>
        <taxon>Pseudomonadati</taxon>
        <taxon>Pseudomonadota</taxon>
        <taxon>Gammaproteobacteria</taxon>
        <taxon>Lysobacterales</taxon>
        <taxon>Lysobacteraceae</taxon>
        <taxon>Cognatilysobacter</taxon>
    </lineage>
</organism>
<gene>
    <name evidence="2" type="ORF">FW784_05615</name>
</gene>
<feature type="signal peptide" evidence="1">
    <location>
        <begin position="1"/>
        <end position="17"/>
    </location>
</feature>
<sequence>MPAFLALVLAPALAAAASPPPSPFSFDECAVFERELSFARSVAEHDAAANALPDPVPEELKLERLARFMERQA</sequence>
<keyword evidence="1" id="KW-0732">Signal</keyword>
<protein>
    <submittedName>
        <fullName evidence="2">Uncharacterized protein</fullName>
    </submittedName>
</protein>
<accession>A0A5D8Z6H5</accession>
<feature type="non-terminal residue" evidence="2">
    <location>
        <position position="73"/>
    </location>
</feature>
<keyword evidence="3" id="KW-1185">Reference proteome</keyword>
<dbReference type="AlphaFoldDB" id="A0A5D8Z6H5"/>
<dbReference type="EMBL" id="VTRV01000041">
    <property type="protein sequence ID" value="TZF90381.1"/>
    <property type="molecule type" value="Genomic_DNA"/>
</dbReference>
<proteinExistence type="predicted"/>
<evidence type="ECO:0000313" key="2">
    <source>
        <dbReference type="EMBL" id="TZF90381.1"/>
    </source>
</evidence>
<comment type="caution">
    <text evidence="2">The sequence shown here is derived from an EMBL/GenBank/DDBJ whole genome shotgun (WGS) entry which is preliminary data.</text>
</comment>
<evidence type="ECO:0000256" key="1">
    <source>
        <dbReference type="SAM" id="SignalP"/>
    </source>
</evidence>
<name>A0A5D8Z6H5_9GAMM</name>
<reference evidence="2 3" key="1">
    <citation type="submission" date="2019-08" db="EMBL/GenBank/DDBJ databases">
        <title>Draft genome sequence of Lysobacter sp. UKS-15.</title>
        <authorList>
            <person name="Im W.-T."/>
        </authorList>
    </citation>
    <scope>NUCLEOTIDE SEQUENCE [LARGE SCALE GENOMIC DNA]</scope>
    <source>
        <strain evidence="2 3">UKS-15</strain>
    </source>
</reference>
<feature type="chain" id="PRO_5022677668" evidence="1">
    <location>
        <begin position="18"/>
        <end position="73"/>
    </location>
</feature>